<sequence length="192" mass="22006">MARTKAFDEEKILDDAMKLFWHRGYQALSAQELVDGLGLSRSSLYDTFGDKHTLYIKALKRYREIIVMKTITVLDNAKNIPKAIREVFQMQLDANFNSEQSRGCLMVNSRTELSQHDSEVAAIVKENWEMLEDAFYRALKRGQESGQVSTERNPRALARFFVSNSWGLNLYGTSDADEKVFKDIIKVVLSVL</sequence>
<dbReference type="PROSITE" id="PS50977">
    <property type="entry name" value="HTH_TETR_2"/>
    <property type="match status" value="1"/>
</dbReference>
<dbReference type="InterPro" id="IPR009057">
    <property type="entry name" value="Homeodomain-like_sf"/>
</dbReference>
<gene>
    <name evidence="6" type="ORF">SAMN06265348_11735</name>
</gene>
<dbReference type="RefSeq" id="WP_142531069.1">
    <property type="nucleotide sequence ID" value="NZ_CBCSJO010000016.1"/>
</dbReference>
<dbReference type="AlphaFoldDB" id="A0A521FRE7"/>
<dbReference type="InterPro" id="IPR036271">
    <property type="entry name" value="Tet_transcr_reg_TetR-rel_C_sf"/>
</dbReference>
<feature type="DNA-binding region" description="H-T-H motif" evidence="4">
    <location>
        <begin position="29"/>
        <end position="48"/>
    </location>
</feature>
<evidence type="ECO:0000313" key="7">
    <source>
        <dbReference type="Proteomes" id="UP000320300"/>
    </source>
</evidence>
<dbReference type="PRINTS" id="PR00455">
    <property type="entry name" value="HTHTETR"/>
</dbReference>
<dbReference type="SUPFAM" id="SSF46689">
    <property type="entry name" value="Homeodomain-like"/>
    <property type="match status" value="1"/>
</dbReference>
<keyword evidence="2 4" id="KW-0238">DNA-binding</keyword>
<dbReference type="PANTHER" id="PTHR47506:SF1">
    <property type="entry name" value="HTH-TYPE TRANSCRIPTIONAL REGULATOR YJDC"/>
    <property type="match status" value="1"/>
</dbReference>
<keyword evidence="1" id="KW-0805">Transcription regulation</keyword>
<dbReference type="Gene3D" id="1.10.10.60">
    <property type="entry name" value="Homeodomain-like"/>
    <property type="match status" value="1"/>
</dbReference>
<dbReference type="Gene3D" id="1.10.357.10">
    <property type="entry name" value="Tetracycline Repressor, domain 2"/>
    <property type="match status" value="1"/>
</dbReference>
<organism evidence="6 7">
    <name type="scientific">Pedobacter westerhofensis</name>
    <dbReference type="NCBI Taxonomy" id="425512"/>
    <lineage>
        <taxon>Bacteria</taxon>
        <taxon>Pseudomonadati</taxon>
        <taxon>Bacteroidota</taxon>
        <taxon>Sphingobacteriia</taxon>
        <taxon>Sphingobacteriales</taxon>
        <taxon>Sphingobacteriaceae</taxon>
        <taxon>Pedobacter</taxon>
    </lineage>
</organism>
<dbReference type="GO" id="GO:0003677">
    <property type="term" value="F:DNA binding"/>
    <property type="evidence" value="ECO:0007669"/>
    <property type="project" value="UniProtKB-UniRule"/>
</dbReference>
<evidence type="ECO:0000256" key="2">
    <source>
        <dbReference type="ARBA" id="ARBA00023125"/>
    </source>
</evidence>
<reference evidence="6 7" key="1">
    <citation type="submission" date="2017-05" db="EMBL/GenBank/DDBJ databases">
        <authorList>
            <person name="Varghese N."/>
            <person name="Submissions S."/>
        </authorList>
    </citation>
    <scope>NUCLEOTIDE SEQUENCE [LARGE SCALE GENOMIC DNA]</scope>
    <source>
        <strain evidence="6 7">DSM 19036</strain>
    </source>
</reference>
<dbReference type="OrthoDB" id="9795242at2"/>
<dbReference type="SUPFAM" id="SSF48498">
    <property type="entry name" value="Tetracyclin repressor-like, C-terminal domain"/>
    <property type="match status" value="1"/>
</dbReference>
<keyword evidence="7" id="KW-1185">Reference proteome</keyword>
<keyword evidence="3" id="KW-0804">Transcription</keyword>
<dbReference type="PANTHER" id="PTHR47506">
    <property type="entry name" value="TRANSCRIPTIONAL REGULATORY PROTEIN"/>
    <property type="match status" value="1"/>
</dbReference>
<dbReference type="InterPro" id="IPR001647">
    <property type="entry name" value="HTH_TetR"/>
</dbReference>
<dbReference type="InterPro" id="IPR011075">
    <property type="entry name" value="TetR_C"/>
</dbReference>
<evidence type="ECO:0000259" key="5">
    <source>
        <dbReference type="PROSITE" id="PS50977"/>
    </source>
</evidence>
<accession>A0A521FRE7</accession>
<dbReference type="Proteomes" id="UP000320300">
    <property type="component" value="Unassembled WGS sequence"/>
</dbReference>
<dbReference type="Pfam" id="PF16925">
    <property type="entry name" value="TetR_C_13"/>
    <property type="match status" value="1"/>
</dbReference>
<dbReference type="Pfam" id="PF00440">
    <property type="entry name" value="TetR_N"/>
    <property type="match status" value="1"/>
</dbReference>
<feature type="domain" description="HTH tetR-type" evidence="5">
    <location>
        <begin position="6"/>
        <end position="66"/>
    </location>
</feature>
<proteinExistence type="predicted"/>
<evidence type="ECO:0000256" key="1">
    <source>
        <dbReference type="ARBA" id="ARBA00023015"/>
    </source>
</evidence>
<name>A0A521FRE7_9SPHI</name>
<dbReference type="EMBL" id="FXTN01000017">
    <property type="protein sequence ID" value="SMO98634.1"/>
    <property type="molecule type" value="Genomic_DNA"/>
</dbReference>
<evidence type="ECO:0000256" key="3">
    <source>
        <dbReference type="ARBA" id="ARBA00023163"/>
    </source>
</evidence>
<protein>
    <submittedName>
        <fullName evidence="6">Transcriptional regulator, TetR family</fullName>
    </submittedName>
</protein>
<evidence type="ECO:0000256" key="4">
    <source>
        <dbReference type="PROSITE-ProRule" id="PRU00335"/>
    </source>
</evidence>
<evidence type="ECO:0000313" key="6">
    <source>
        <dbReference type="EMBL" id="SMO98634.1"/>
    </source>
</evidence>